<name>A0ACC2JIJ4_9PEZI</name>
<reference evidence="1" key="1">
    <citation type="submission" date="2022-12" db="EMBL/GenBank/DDBJ databases">
        <title>Genome Sequence of Lasiodiplodia mahajangana.</title>
        <authorList>
            <person name="Buettner E."/>
        </authorList>
    </citation>
    <scope>NUCLEOTIDE SEQUENCE</scope>
    <source>
        <strain evidence="1">VT137</strain>
    </source>
</reference>
<evidence type="ECO:0000313" key="2">
    <source>
        <dbReference type="Proteomes" id="UP001153332"/>
    </source>
</evidence>
<keyword evidence="2" id="KW-1185">Reference proteome</keyword>
<evidence type="ECO:0000313" key="1">
    <source>
        <dbReference type="EMBL" id="KAJ8127107.1"/>
    </source>
</evidence>
<organism evidence="1 2">
    <name type="scientific">Lasiodiplodia mahajangana</name>
    <dbReference type="NCBI Taxonomy" id="1108764"/>
    <lineage>
        <taxon>Eukaryota</taxon>
        <taxon>Fungi</taxon>
        <taxon>Dikarya</taxon>
        <taxon>Ascomycota</taxon>
        <taxon>Pezizomycotina</taxon>
        <taxon>Dothideomycetes</taxon>
        <taxon>Dothideomycetes incertae sedis</taxon>
        <taxon>Botryosphaeriales</taxon>
        <taxon>Botryosphaeriaceae</taxon>
        <taxon>Lasiodiplodia</taxon>
    </lineage>
</organism>
<dbReference type="Proteomes" id="UP001153332">
    <property type="component" value="Unassembled WGS sequence"/>
</dbReference>
<dbReference type="EMBL" id="JAPUUL010001555">
    <property type="protein sequence ID" value="KAJ8127107.1"/>
    <property type="molecule type" value="Genomic_DNA"/>
</dbReference>
<proteinExistence type="predicted"/>
<gene>
    <name evidence="1" type="ORF">O1611_g6531</name>
</gene>
<sequence length="665" mass="74815">MDRGSHSKARDDAENRWGSGRVRPSYWRNKPEGVSSLPTNFEDTEALEKTEQLVNETWKEKFNAQPYSSFFMVSWLSLLSGITVEGLWQNPRAFRRFRVIQEHLDDTAMDALASVCGRCSTFTIQVAEALQDAQHFGLIKGLPKFEWEFHDISRHRLARCKNTGLVIHSSSPQGFLTVPPGETLEVAGEYPRSEKLSYTDDGISKLKQLREEEITALKSSKGWITQEESLAICLNELAEDKDLKPLCFFRHTYDTPAGLGTQYYGMIVFALKERRLELRRGKDSIPVTFYWNNKNTNDNDTVVFDLVQHESSLGPNYHTILAYFITHYSGPNGANQWRSCLTNAGNKYSKTAILPLGQTKTWMVTSHLNSLQFEQSIAGSGVSTELRFLIKKQERLTQVEVTTRPLPATTEQGWSMQSRHGAVEKQLDEILQTHFVNPLEMEVKNKLLAAGFASVDKDHFDPASPAYGADSVSWLTYMSKLTTAVSLLQLVERDVIALNDDIRSMLPELAALRVLRGFDQGGEPILEVHGRGITLHHLLPHTLGMDSTTFHPDALPNYSRRSLAYAFYEIDAAGDATLKPGPSPVPAQRDTNNDFEAAGLGLFSTIADYARLLQSILSHKVLKPEMTDLLFAPQPSEAQRRILMKIAAYTRECHGTKPKRRLHGP</sequence>
<comment type="caution">
    <text evidence="1">The sequence shown here is derived from an EMBL/GenBank/DDBJ whole genome shotgun (WGS) entry which is preliminary data.</text>
</comment>
<accession>A0ACC2JIJ4</accession>
<protein>
    <submittedName>
        <fullName evidence="1">Uncharacterized protein</fullName>
    </submittedName>
</protein>